<comment type="caution">
    <text evidence="3">The sequence shown here is derived from an EMBL/GenBank/DDBJ whole genome shotgun (WGS) entry which is preliminary data.</text>
</comment>
<dbReference type="Proteomes" id="UP001210925">
    <property type="component" value="Unassembled WGS sequence"/>
</dbReference>
<gene>
    <name evidence="3" type="ORF">HK103_004534</name>
</gene>
<feature type="domain" description="RGS" evidence="2">
    <location>
        <begin position="1062"/>
        <end position="1201"/>
    </location>
</feature>
<feature type="compositionally biased region" description="Polar residues" evidence="1">
    <location>
        <begin position="289"/>
        <end position="299"/>
    </location>
</feature>
<feature type="region of interest" description="Disordered" evidence="1">
    <location>
        <begin position="662"/>
        <end position="707"/>
    </location>
</feature>
<dbReference type="Pfam" id="PF00615">
    <property type="entry name" value="RGS"/>
    <property type="match status" value="4"/>
</dbReference>
<keyword evidence="4" id="KW-1185">Reference proteome</keyword>
<dbReference type="SMART" id="SM00315">
    <property type="entry name" value="RGS"/>
    <property type="match status" value="4"/>
</dbReference>
<name>A0AAD5Y3C9_9FUNG</name>
<organism evidence="3 4">
    <name type="scientific">Boothiomyces macroporosus</name>
    <dbReference type="NCBI Taxonomy" id="261099"/>
    <lineage>
        <taxon>Eukaryota</taxon>
        <taxon>Fungi</taxon>
        <taxon>Fungi incertae sedis</taxon>
        <taxon>Chytridiomycota</taxon>
        <taxon>Chytridiomycota incertae sedis</taxon>
        <taxon>Chytridiomycetes</taxon>
        <taxon>Rhizophydiales</taxon>
        <taxon>Terramycetaceae</taxon>
        <taxon>Boothiomyces</taxon>
    </lineage>
</organism>
<dbReference type="CDD" id="cd07440">
    <property type="entry name" value="RGS"/>
    <property type="match status" value="1"/>
</dbReference>
<feature type="domain" description="RGS" evidence="2">
    <location>
        <begin position="230"/>
        <end position="397"/>
    </location>
</feature>
<sequence>MTSIDSFFTKCIPASQQINLPTTVSRRKTMAPTKYTIEQVLNNELPPPLSCKDFLEFLKDENCPEKLEFITEVQEYKKAAAQCFDSKATANKLNIGKDNLPEDSAVEYKSKSNTDLSKPVNINNIDSNMYEKHLEGLKSKLSKIIDLYVTINSERDLLLPDQIRIVLQNRYTDGHLNPSIFDTAVQYCIKILSQNSFLKFLRQKNRVSVSGISDFPKITINQIVLNESEFMQFLKKDLCEENLEFLIDVVKYQKAAVKFFPQPVVKGRERGLSTAPPPIYLDRAATVKGDSTQTESEGGSTIEKIASSALPSPQKPDDLTEAEYQEQLSKIKTNILELINKYVKENSHREINLPTAIRRPLLAHIANAKYHPDILNPAYEHIASMLKTNSLIKFLKSGTDIVNANNIIEAAIPKYSLNQIINDEIPPPYSRNDFLLFLQKQLSEENLKFLLAVSDYEKLARDLFPNPIPLPRMSMIVRGTTVARRDTKLPGVIEEPDIALDKLYFPEKPATLSEEEYQKLLQKVQEAHHLIYEQYISESAPSEINIPTKIKKPLISKLSKNALHPDIYRESKKHIFDMIQQNNLAKFLKSTYKEGISKGLSSRFENPNRNKLDKLLLDELQPPYSYLGFSEYCFELGCQTELEFLRAIVQYQKVASQVFTMANPHGRRRESSSATITGPSTTPLNSVDGRDSVSNNSSEALYTAQPKKPTNMKTQDYELLVKKIEFMFSEIVHQYLRAQDSKLLIPSELSKPLLLKFERRQYHPDIFTKCYDCFAHDLNVKAWWSYEQKMEELISKEGSSALKVDSIQKYTLKQLINNELPSPYSYNGKFYVTVDFLAFLKRELCEENLEFLKAAMKYQHEATPLYPHPIMKPVKKIQPKELKRDPSHVEDSPVVRGADFNSQSLAEFLHNSQNPAHSLEIVVPKAVMPPYLTQAEFEARKQHLKEMITDIVDMFMKADSIREINLPTNIRKPFFKLYDHGLYHPHILNDAIEHISNMIKTNNLSKFWKFAHENIPKMKFEESLARTNSGVIKSNIKQIVLNELPPPYSVQGMFLLTIRFYEHTEENLEFLLAVINYHKFASPYYPNPLNLANTSPLANTGTQKGNEQPSFVLPVQPSTMNGEKYKELMVQLKTMCQSIVDTYIKSESLREINIIERQRKQIMNELSSGNYHPEIWKPTFEHIANLLRTNSLTKFLKAAKI</sequence>
<evidence type="ECO:0000313" key="3">
    <source>
        <dbReference type="EMBL" id="KAJ3257459.1"/>
    </source>
</evidence>
<dbReference type="AlphaFoldDB" id="A0AAD5Y3C9"/>
<dbReference type="PANTHER" id="PTHR10845:SF192">
    <property type="entry name" value="DOUBLE HIT, ISOFORM B"/>
    <property type="match status" value="1"/>
</dbReference>
<evidence type="ECO:0000256" key="1">
    <source>
        <dbReference type="SAM" id="MobiDB-lite"/>
    </source>
</evidence>
<reference evidence="3" key="1">
    <citation type="submission" date="2020-05" db="EMBL/GenBank/DDBJ databases">
        <title>Phylogenomic resolution of chytrid fungi.</title>
        <authorList>
            <person name="Stajich J.E."/>
            <person name="Amses K."/>
            <person name="Simmons R."/>
            <person name="Seto K."/>
            <person name="Myers J."/>
            <person name="Bonds A."/>
            <person name="Quandt C.A."/>
            <person name="Barry K."/>
            <person name="Liu P."/>
            <person name="Grigoriev I."/>
            <person name="Longcore J.E."/>
            <person name="James T.Y."/>
        </authorList>
    </citation>
    <scope>NUCLEOTIDE SEQUENCE</scope>
    <source>
        <strain evidence="3">PLAUS21</strain>
    </source>
</reference>
<feature type="domain" description="RGS" evidence="2">
    <location>
        <begin position="40"/>
        <end position="202"/>
    </location>
</feature>
<dbReference type="InterPro" id="IPR036305">
    <property type="entry name" value="RGS_sf"/>
</dbReference>
<evidence type="ECO:0000313" key="4">
    <source>
        <dbReference type="Proteomes" id="UP001210925"/>
    </source>
</evidence>
<dbReference type="PROSITE" id="PS50132">
    <property type="entry name" value="RGS"/>
    <property type="match status" value="4"/>
</dbReference>
<feature type="domain" description="RGS" evidence="2">
    <location>
        <begin position="420"/>
        <end position="592"/>
    </location>
</feature>
<evidence type="ECO:0000259" key="2">
    <source>
        <dbReference type="PROSITE" id="PS50132"/>
    </source>
</evidence>
<feature type="compositionally biased region" description="Polar residues" evidence="1">
    <location>
        <begin position="672"/>
        <end position="685"/>
    </location>
</feature>
<dbReference type="PANTHER" id="PTHR10845">
    <property type="entry name" value="REGULATOR OF G PROTEIN SIGNALING"/>
    <property type="match status" value="1"/>
</dbReference>
<accession>A0AAD5Y3C9</accession>
<dbReference type="InterPro" id="IPR016137">
    <property type="entry name" value="RGS"/>
</dbReference>
<proteinExistence type="predicted"/>
<feature type="region of interest" description="Disordered" evidence="1">
    <location>
        <begin position="288"/>
        <end position="318"/>
    </location>
</feature>
<dbReference type="InterPro" id="IPR044926">
    <property type="entry name" value="RGS_subdomain_2"/>
</dbReference>
<dbReference type="EMBL" id="JADGKB010000038">
    <property type="protein sequence ID" value="KAJ3257459.1"/>
    <property type="molecule type" value="Genomic_DNA"/>
</dbReference>
<dbReference type="SUPFAM" id="SSF48097">
    <property type="entry name" value="Regulator of G-protein signaling, RGS"/>
    <property type="match status" value="5"/>
</dbReference>
<protein>
    <recommendedName>
        <fullName evidence="2">RGS domain-containing protein</fullName>
    </recommendedName>
</protein>
<dbReference type="Gene3D" id="1.10.167.10">
    <property type="entry name" value="Regulator of G-protein Signalling 4, domain 2"/>
    <property type="match status" value="5"/>
</dbReference>